<dbReference type="InterPro" id="IPR045122">
    <property type="entry name" value="Csc1-like"/>
</dbReference>
<dbReference type="PANTHER" id="PTHR13018:SF5">
    <property type="entry name" value="RE44586P"/>
    <property type="match status" value="1"/>
</dbReference>
<keyword evidence="2" id="KW-0472">Membrane</keyword>
<reference evidence="4" key="1">
    <citation type="submission" date="2023-10" db="EMBL/GenBank/DDBJ databases">
        <authorList>
            <person name="Chen Y."/>
            <person name="Shah S."/>
            <person name="Dougan E. K."/>
            <person name="Thang M."/>
            <person name="Chan C."/>
        </authorList>
    </citation>
    <scope>NUCLEOTIDE SEQUENCE [LARGE SCALE GENOMIC DNA]</scope>
</reference>
<dbReference type="PANTHER" id="PTHR13018">
    <property type="entry name" value="PROBABLE MEMBRANE PROTEIN DUF221-RELATED"/>
    <property type="match status" value="1"/>
</dbReference>
<feature type="transmembrane region" description="Helical" evidence="2">
    <location>
        <begin position="215"/>
        <end position="232"/>
    </location>
</feature>
<organism evidence="4 5">
    <name type="scientific">Prorocentrum cordatum</name>
    <dbReference type="NCBI Taxonomy" id="2364126"/>
    <lineage>
        <taxon>Eukaryota</taxon>
        <taxon>Sar</taxon>
        <taxon>Alveolata</taxon>
        <taxon>Dinophyceae</taxon>
        <taxon>Prorocentrales</taxon>
        <taxon>Prorocentraceae</taxon>
        <taxon>Prorocentrum</taxon>
    </lineage>
</organism>
<evidence type="ECO:0000256" key="2">
    <source>
        <dbReference type="SAM" id="Phobius"/>
    </source>
</evidence>
<evidence type="ECO:0000259" key="3">
    <source>
        <dbReference type="Pfam" id="PF02714"/>
    </source>
</evidence>
<dbReference type="InterPro" id="IPR003864">
    <property type="entry name" value="CSC1/OSCA1-like_7TM"/>
</dbReference>
<proteinExistence type="predicted"/>
<accession>A0ABN9QUZ4</accession>
<feature type="transmembrane region" description="Helical" evidence="2">
    <location>
        <begin position="38"/>
        <end position="58"/>
    </location>
</feature>
<name>A0ABN9QUZ4_9DINO</name>
<feature type="transmembrane region" description="Helical" evidence="2">
    <location>
        <begin position="79"/>
        <end position="103"/>
    </location>
</feature>
<dbReference type="EMBL" id="CAUYUJ010004570">
    <property type="protein sequence ID" value="CAK0810132.1"/>
    <property type="molecule type" value="Genomic_DNA"/>
</dbReference>
<dbReference type="Proteomes" id="UP001189429">
    <property type="component" value="Unassembled WGS sequence"/>
</dbReference>
<feature type="compositionally biased region" description="Low complexity" evidence="1">
    <location>
        <begin position="283"/>
        <end position="292"/>
    </location>
</feature>
<comment type="caution">
    <text evidence="4">The sequence shown here is derived from an EMBL/GenBank/DDBJ whole genome shotgun (WGS) entry which is preliminary data.</text>
</comment>
<sequence length="298" mass="32961">MTFAIWLVPPTVVECVSHSFERRKTRSAVAGSALYRNFSFQIASLYLLAVGGVIWYSVRDILASPLCAGQILGATVPKVAVYFMVFVIARIGITLPMLLLRLYGLWQGVRQLTGASPEQQEEEPCWWSYEGTNIAIVLVLANMYSVIAPWIMPLCAVYFAVASAVYRWLFKNVYAPEFDGAGQCWIGLFNTAMVGLFAGSLTLCGIVALDGVLTVQFFATWLLPVLIGLFQVRYNDVYGRLAEVMPLELAIEVDRNEGPLVVEKFDPNLYKDPMLLAFDPEETSMSTSSGSSSDDDES</sequence>
<keyword evidence="5" id="KW-1185">Reference proteome</keyword>
<evidence type="ECO:0000313" key="4">
    <source>
        <dbReference type="EMBL" id="CAK0810132.1"/>
    </source>
</evidence>
<protein>
    <recommendedName>
        <fullName evidence="3">CSC1/OSCA1-like 7TM region domain-containing protein</fullName>
    </recommendedName>
</protein>
<gene>
    <name evidence="4" type="ORF">PCOR1329_LOCUS15185</name>
</gene>
<keyword evidence="2" id="KW-0812">Transmembrane</keyword>
<feature type="transmembrane region" description="Helical" evidence="2">
    <location>
        <begin position="187"/>
        <end position="209"/>
    </location>
</feature>
<feature type="transmembrane region" description="Helical" evidence="2">
    <location>
        <begin position="147"/>
        <end position="166"/>
    </location>
</feature>
<evidence type="ECO:0000256" key="1">
    <source>
        <dbReference type="SAM" id="MobiDB-lite"/>
    </source>
</evidence>
<keyword evidence="2" id="KW-1133">Transmembrane helix</keyword>
<dbReference type="Pfam" id="PF02714">
    <property type="entry name" value="RSN1_7TM"/>
    <property type="match status" value="1"/>
</dbReference>
<evidence type="ECO:0000313" key="5">
    <source>
        <dbReference type="Proteomes" id="UP001189429"/>
    </source>
</evidence>
<feature type="region of interest" description="Disordered" evidence="1">
    <location>
        <begin position="279"/>
        <end position="298"/>
    </location>
</feature>
<feature type="domain" description="CSC1/OSCA1-like 7TM region" evidence="3">
    <location>
        <begin position="6"/>
        <end position="206"/>
    </location>
</feature>